<keyword evidence="2" id="KW-0223">Dioxygenase</keyword>
<dbReference type="CDD" id="cd03457">
    <property type="entry name" value="intradiol_dioxygenase_like"/>
    <property type="match status" value="1"/>
</dbReference>
<dbReference type="PANTHER" id="PTHR34315:SF1">
    <property type="entry name" value="INTRADIOL RING-CLEAVAGE DIOXYGENASES DOMAIN-CONTAINING PROTEIN-RELATED"/>
    <property type="match status" value="1"/>
</dbReference>
<dbReference type="Gene3D" id="2.60.130.10">
    <property type="entry name" value="Aromatic compound dioxygenase"/>
    <property type="match status" value="1"/>
</dbReference>
<feature type="region of interest" description="Disordered" evidence="1">
    <location>
        <begin position="132"/>
        <end position="168"/>
    </location>
</feature>
<sequence>MAEQQEHDEGRDRMNRRRALTAIGGAGLGAAGVVAASRAAAGATGGSAARTPEGARPACVLAPELTEGPYYLDYELFRRDITEHKDGVPLLLRATIVNATTCAPIPNAALDVWHCDALGEYSGYTALGIGGANGGGPGGPGGGTPPPDSPPPSDPSGPPPGGGHVEPTDQLTFLRGVQTSDRHGVVEIRTLFPGWYVGRAIHIHAKVHLGGKAKGGKYAGGHVVHTGQFFFEEKVSAQIAERQPYAINTVHRTTLDEDGIYQGGGSAGLVTLCHTGAPQHGLLATIVVGVDPDATP</sequence>
<evidence type="ECO:0000313" key="3">
    <source>
        <dbReference type="Proteomes" id="UP001165135"/>
    </source>
</evidence>
<organism evidence="2 3">
    <name type="scientific">Actinoallomurus iriomotensis</name>
    <dbReference type="NCBI Taxonomy" id="478107"/>
    <lineage>
        <taxon>Bacteria</taxon>
        <taxon>Bacillati</taxon>
        <taxon>Actinomycetota</taxon>
        <taxon>Actinomycetes</taxon>
        <taxon>Streptosporangiales</taxon>
        <taxon>Thermomonosporaceae</taxon>
        <taxon>Actinoallomurus</taxon>
    </lineage>
</organism>
<reference evidence="2" key="1">
    <citation type="submission" date="2023-03" db="EMBL/GenBank/DDBJ databases">
        <title>Actinoallomurus iriomotensis NBRC 103681.</title>
        <authorList>
            <person name="Ichikawa N."/>
            <person name="Sato H."/>
            <person name="Tonouchi N."/>
        </authorList>
    </citation>
    <scope>NUCLEOTIDE SEQUENCE</scope>
    <source>
        <strain evidence="2">NBRC 103681</strain>
    </source>
</reference>
<evidence type="ECO:0000313" key="2">
    <source>
        <dbReference type="EMBL" id="GLY79818.1"/>
    </source>
</evidence>
<dbReference type="GO" id="GO:0016702">
    <property type="term" value="F:oxidoreductase activity, acting on single donors with incorporation of molecular oxygen, incorporation of two atoms of oxygen"/>
    <property type="evidence" value="ECO:0007669"/>
    <property type="project" value="InterPro"/>
</dbReference>
<keyword evidence="2" id="KW-0560">Oxidoreductase</keyword>
<dbReference type="Proteomes" id="UP001165135">
    <property type="component" value="Unassembled WGS sequence"/>
</dbReference>
<dbReference type="InterPro" id="IPR015889">
    <property type="entry name" value="Intradiol_dOase_core"/>
</dbReference>
<accession>A0A9W6RQA7</accession>
<protein>
    <submittedName>
        <fullName evidence="2">Protocatechuate dioxygenase</fullName>
    </submittedName>
</protein>
<dbReference type="EMBL" id="BSTJ01000012">
    <property type="protein sequence ID" value="GLY79818.1"/>
    <property type="molecule type" value="Genomic_DNA"/>
</dbReference>
<dbReference type="InterPro" id="IPR006311">
    <property type="entry name" value="TAT_signal"/>
</dbReference>
<feature type="compositionally biased region" description="Gly residues" evidence="1">
    <location>
        <begin position="132"/>
        <end position="142"/>
    </location>
</feature>
<evidence type="ECO:0000256" key="1">
    <source>
        <dbReference type="SAM" id="MobiDB-lite"/>
    </source>
</evidence>
<dbReference type="GO" id="GO:0005506">
    <property type="term" value="F:iron ion binding"/>
    <property type="evidence" value="ECO:0007669"/>
    <property type="project" value="InterPro"/>
</dbReference>
<gene>
    <name evidence="2" type="ORF">Airi01_080850</name>
</gene>
<dbReference type="RefSeq" id="WP_285631856.1">
    <property type="nucleotide sequence ID" value="NZ_BSTJ01000012.1"/>
</dbReference>
<proteinExistence type="predicted"/>
<dbReference type="AlphaFoldDB" id="A0A9W6RQA7"/>
<dbReference type="PANTHER" id="PTHR34315">
    <property type="match status" value="1"/>
</dbReference>
<feature type="compositionally biased region" description="Pro residues" evidence="1">
    <location>
        <begin position="143"/>
        <end position="161"/>
    </location>
</feature>
<dbReference type="SUPFAM" id="SSF49482">
    <property type="entry name" value="Aromatic compound dioxygenase"/>
    <property type="match status" value="1"/>
</dbReference>
<dbReference type="PROSITE" id="PS51318">
    <property type="entry name" value="TAT"/>
    <property type="match status" value="1"/>
</dbReference>
<name>A0A9W6RQA7_9ACTN</name>
<comment type="caution">
    <text evidence="2">The sequence shown here is derived from an EMBL/GenBank/DDBJ whole genome shotgun (WGS) entry which is preliminary data.</text>
</comment>